<dbReference type="AlphaFoldDB" id="A0A0F7VGZ2"/>
<keyword evidence="4" id="KW-0411">Iron-sulfur</keyword>
<feature type="region of interest" description="Disordered" evidence="7">
    <location>
        <begin position="1"/>
        <end position="67"/>
    </location>
</feature>
<sequence>MSCPLQLSRPEVSDSSDYGSDFTPDEEELLNHLVTKAAAEHATVQRDATPVSTPTPNRIPEDTISTPVAATLEDLDSLQPATLAPLVADIEDAVTNAPGVRLPKVLGREKPGSPWRRSSQRPWPGPTSPRSPMAGRSSQGPNNSGAQIVEHPGSTEGREKERERSAARELEWTQETQLAPTLDTRTPIERFRRPPNKAFSVTDLVSPAWCELQYWYTLTKHGRKRRTPAMKKGSVVHKTLEDEIYTTVPVEIKTKEDAWALRIWNVIQGLSMLREYGITRELEIWGIVDGELVNGVIDQLSYECPDSELEATAAGYYEDAAKSRAALPEYQMSLSDFLLSSSQGGKRISDLADLGAPGEVPTLATEEDPAVYGLPRIYMTDVKTKASGSVPTVKSTSFRPTLLQLQLYYHMLNRLITSDDVTMDVLAARYNLDPEKPFTDAFISEVGGLNDEFFDAVSSQEFDLDNVPTPEEAVQASHGSGPASNLPNASQDSTSILLTHGTLHLLWRYMKEQLRLTFIPTFSPLEEPVAPSIPSWSQPTMLEDYPTLISPVLTARFLSSAPTTDLHPRLLGSRSFLFDPNTMSSYLTDQMEWWRGQRNPQGVGIVEAWKCRICDFRDECSWRQERELDYATRNRRRRAGSLADI</sequence>
<evidence type="ECO:0000313" key="8">
    <source>
        <dbReference type="EMBL" id="CEO59345.1"/>
    </source>
</evidence>
<evidence type="ECO:0000256" key="1">
    <source>
        <dbReference type="ARBA" id="ARBA00001966"/>
    </source>
</evidence>
<evidence type="ECO:0008006" key="10">
    <source>
        <dbReference type="Google" id="ProtNLM"/>
    </source>
</evidence>
<evidence type="ECO:0000256" key="6">
    <source>
        <dbReference type="ARBA" id="ARBA00022839"/>
    </source>
</evidence>
<keyword evidence="4" id="KW-0004">4Fe-4S</keyword>
<keyword evidence="9" id="KW-1185">Reference proteome</keyword>
<comment type="subunit">
    <text evidence="3">Monomer.</text>
</comment>
<dbReference type="PANTHER" id="PTHR14464">
    <property type="entry name" value="EXONUCLEASE V"/>
    <property type="match status" value="1"/>
</dbReference>
<proteinExistence type="inferred from homology"/>
<feature type="compositionally biased region" description="Basic and acidic residues" evidence="7">
    <location>
        <begin position="156"/>
        <end position="171"/>
    </location>
</feature>
<dbReference type="PANTHER" id="PTHR14464:SF4">
    <property type="entry name" value="EXONUCLEASE V"/>
    <property type="match status" value="1"/>
</dbReference>
<keyword evidence="4" id="KW-0408">Iron</keyword>
<protein>
    <recommendedName>
        <fullName evidence="10">Exonuclease V</fullName>
    </recommendedName>
</protein>
<organism evidence="8 9">
    <name type="scientific">Penicillium brasilianum</name>
    <dbReference type="NCBI Taxonomy" id="104259"/>
    <lineage>
        <taxon>Eukaryota</taxon>
        <taxon>Fungi</taxon>
        <taxon>Dikarya</taxon>
        <taxon>Ascomycota</taxon>
        <taxon>Pezizomycotina</taxon>
        <taxon>Eurotiomycetes</taxon>
        <taxon>Eurotiomycetidae</taxon>
        <taxon>Eurotiales</taxon>
        <taxon>Aspergillaceae</taxon>
        <taxon>Penicillium</taxon>
    </lineage>
</organism>
<keyword evidence="4" id="KW-0479">Metal-binding</keyword>
<evidence type="ECO:0000256" key="5">
    <source>
        <dbReference type="ARBA" id="ARBA00022722"/>
    </source>
</evidence>
<reference evidence="9" key="1">
    <citation type="journal article" date="2015" name="Genome Announc.">
        <title>Draft genome sequence of the fungus Penicillium brasilianum MG11.</title>
        <authorList>
            <person name="Horn F."/>
            <person name="Linde J."/>
            <person name="Mattern D.J."/>
            <person name="Walther G."/>
            <person name="Guthke R."/>
            <person name="Brakhage A.A."/>
            <person name="Valiante V."/>
        </authorList>
    </citation>
    <scope>NUCLEOTIDE SEQUENCE [LARGE SCALE GENOMIC DNA]</scope>
    <source>
        <strain evidence="9">MG11</strain>
    </source>
</reference>
<evidence type="ECO:0000256" key="3">
    <source>
        <dbReference type="ARBA" id="ARBA00011245"/>
    </source>
</evidence>
<dbReference type="Pfam" id="PF09810">
    <property type="entry name" value="Exo5"/>
    <property type="match status" value="1"/>
</dbReference>
<evidence type="ECO:0000313" key="9">
    <source>
        <dbReference type="Proteomes" id="UP000042958"/>
    </source>
</evidence>
<name>A0A0F7VGZ2_PENBI</name>
<dbReference type="OrthoDB" id="354769at2759"/>
<dbReference type="GO" id="GO:0045145">
    <property type="term" value="F:single-stranded DNA 5'-3' DNA exonuclease activity"/>
    <property type="evidence" value="ECO:0007669"/>
    <property type="project" value="InterPro"/>
</dbReference>
<gene>
    <name evidence="8" type="ORF">PMG11_04024</name>
</gene>
<keyword evidence="5" id="KW-0540">Nuclease</keyword>
<evidence type="ECO:0000256" key="7">
    <source>
        <dbReference type="SAM" id="MobiDB-lite"/>
    </source>
</evidence>
<dbReference type="Proteomes" id="UP000042958">
    <property type="component" value="Unassembled WGS sequence"/>
</dbReference>
<dbReference type="EMBL" id="CDHK01000003">
    <property type="protein sequence ID" value="CEO59345.1"/>
    <property type="molecule type" value="Genomic_DNA"/>
</dbReference>
<dbReference type="GO" id="GO:0005634">
    <property type="term" value="C:nucleus"/>
    <property type="evidence" value="ECO:0007669"/>
    <property type="project" value="TreeGrafter"/>
</dbReference>
<comment type="similarity">
    <text evidence="2">Belongs to the EXO5 family.</text>
</comment>
<evidence type="ECO:0000256" key="4">
    <source>
        <dbReference type="ARBA" id="ARBA00022485"/>
    </source>
</evidence>
<keyword evidence="6" id="KW-0378">Hydrolase</keyword>
<feature type="region of interest" description="Disordered" evidence="7">
    <location>
        <begin position="101"/>
        <end position="183"/>
    </location>
</feature>
<feature type="region of interest" description="Disordered" evidence="7">
    <location>
        <begin position="470"/>
        <end position="490"/>
    </location>
</feature>
<accession>A0A0F7VGZ2</accession>
<comment type="cofactor">
    <cofactor evidence="1">
        <name>[4Fe-4S] cluster</name>
        <dbReference type="ChEBI" id="CHEBI:49883"/>
    </cofactor>
</comment>
<evidence type="ECO:0000256" key="2">
    <source>
        <dbReference type="ARBA" id="ARBA00009797"/>
    </source>
</evidence>
<dbReference type="GO" id="GO:0036297">
    <property type="term" value="P:interstrand cross-link repair"/>
    <property type="evidence" value="ECO:0007669"/>
    <property type="project" value="TreeGrafter"/>
</dbReference>
<dbReference type="InterPro" id="IPR019190">
    <property type="entry name" value="EXOV"/>
</dbReference>
<feature type="compositionally biased region" description="Polar residues" evidence="7">
    <location>
        <begin position="136"/>
        <end position="146"/>
    </location>
</feature>
<dbReference type="GO" id="GO:0051539">
    <property type="term" value="F:4 iron, 4 sulfur cluster binding"/>
    <property type="evidence" value="ECO:0007669"/>
    <property type="project" value="UniProtKB-KW"/>
</dbReference>
<dbReference type="GO" id="GO:0005739">
    <property type="term" value="C:mitochondrion"/>
    <property type="evidence" value="ECO:0007669"/>
    <property type="project" value="TreeGrafter"/>
</dbReference>
<keyword evidence="6" id="KW-0269">Exonuclease</keyword>